<evidence type="ECO:0000313" key="2">
    <source>
        <dbReference type="Proteomes" id="UP001642484"/>
    </source>
</evidence>
<sequence>MAAKQASPLRLAFEPQMALAPEAAGGVEDRKICRLILQARQPLAQEERSDFSRGGIFVADPRSLEADRQVSPTKLSRTVLGEWMRFAAPELRQATRAAAKSGAEAFHQSWREIAGICLRRPEEGAFGWSSTSAGCTQVLGEEGGAQAWPGAGRASWSNRDRCTCGRFGIDRQPFLRGEDEQIPRRSRFGCFGPQYRLGGPSPPGSGANQPLTMVAPSTAFSGEAGRYAWYRVSFMGGVDLRHGPSVEAPRTGETLCQNATFAAAEELMGADGRIYLRLADGRGWAFDDSTLFPCPGSSGSRERGNVGCRTCWKNWDGIGWDGFTHSSSNLVLDSQPVVLDSQPVVHERPRFFSHVRENNRKHI</sequence>
<keyword evidence="2" id="KW-1185">Reference proteome</keyword>
<evidence type="ECO:0000313" key="1">
    <source>
        <dbReference type="EMBL" id="CAK9008928.1"/>
    </source>
</evidence>
<dbReference type="Proteomes" id="UP001642484">
    <property type="component" value="Unassembled WGS sequence"/>
</dbReference>
<protein>
    <submittedName>
        <fullName evidence="1">Uncharacterized protein</fullName>
    </submittedName>
</protein>
<dbReference type="EMBL" id="CAXAMN010004391">
    <property type="protein sequence ID" value="CAK9008928.1"/>
    <property type="molecule type" value="Genomic_DNA"/>
</dbReference>
<comment type="caution">
    <text evidence="1">The sequence shown here is derived from an EMBL/GenBank/DDBJ whole genome shotgun (WGS) entry which is preliminary data.</text>
</comment>
<organism evidence="1 2">
    <name type="scientific">Durusdinium trenchii</name>
    <dbReference type="NCBI Taxonomy" id="1381693"/>
    <lineage>
        <taxon>Eukaryota</taxon>
        <taxon>Sar</taxon>
        <taxon>Alveolata</taxon>
        <taxon>Dinophyceae</taxon>
        <taxon>Suessiales</taxon>
        <taxon>Symbiodiniaceae</taxon>
        <taxon>Durusdinium</taxon>
    </lineage>
</organism>
<reference evidence="1 2" key="1">
    <citation type="submission" date="2024-02" db="EMBL/GenBank/DDBJ databases">
        <authorList>
            <person name="Chen Y."/>
            <person name="Shah S."/>
            <person name="Dougan E. K."/>
            <person name="Thang M."/>
            <person name="Chan C."/>
        </authorList>
    </citation>
    <scope>NUCLEOTIDE SEQUENCE [LARGE SCALE GENOMIC DNA]</scope>
</reference>
<name>A0ABP0J3Q7_9DINO</name>
<accession>A0ABP0J3Q7</accession>
<gene>
    <name evidence="1" type="ORF">CCMP2556_LOCUS9446</name>
</gene>
<proteinExistence type="predicted"/>